<keyword evidence="3" id="KW-1185">Reference proteome</keyword>
<gene>
    <name evidence="2" type="ORF">SAMN05216552_105136</name>
</gene>
<dbReference type="InterPro" id="IPR001387">
    <property type="entry name" value="Cro/C1-type_HTH"/>
</dbReference>
<dbReference type="RefSeq" id="WP_093560797.1">
    <property type="nucleotide sequence ID" value="NZ_FPBO01000051.1"/>
</dbReference>
<proteinExistence type="predicted"/>
<dbReference type="PANTHER" id="PTHR40455:SF1">
    <property type="entry name" value="ANTITOXIN HIGA"/>
    <property type="match status" value="1"/>
</dbReference>
<dbReference type="PANTHER" id="PTHR40455">
    <property type="entry name" value="ANTITOXIN HIGA"/>
    <property type="match status" value="1"/>
</dbReference>
<evidence type="ECO:0000313" key="2">
    <source>
        <dbReference type="EMBL" id="SFV16376.1"/>
    </source>
</evidence>
<organism evidence="2 3">
    <name type="scientific">Pseudoduganella namucuonensis</name>
    <dbReference type="NCBI Taxonomy" id="1035707"/>
    <lineage>
        <taxon>Bacteria</taxon>
        <taxon>Pseudomonadati</taxon>
        <taxon>Pseudomonadota</taxon>
        <taxon>Betaproteobacteria</taxon>
        <taxon>Burkholderiales</taxon>
        <taxon>Oxalobacteraceae</taxon>
        <taxon>Telluria group</taxon>
        <taxon>Pseudoduganella</taxon>
    </lineage>
</organism>
<dbReference type="SMART" id="SM00530">
    <property type="entry name" value="HTH_XRE"/>
    <property type="match status" value="1"/>
</dbReference>
<feature type="domain" description="HTH cro/C1-type" evidence="1">
    <location>
        <begin position="87"/>
        <end position="139"/>
    </location>
</feature>
<accession>A0A1I7M340</accession>
<dbReference type="STRING" id="1035707.SAMN05216552_105136"/>
<reference evidence="3" key="1">
    <citation type="submission" date="2016-10" db="EMBL/GenBank/DDBJ databases">
        <authorList>
            <person name="Varghese N."/>
            <person name="Submissions S."/>
        </authorList>
    </citation>
    <scope>NUCLEOTIDE SEQUENCE [LARGE SCALE GENOMIC DNA]</scope>
    <source>
        <strain evidence="3">CGMCC 1.11014</strain>
    </source>
</reference>
<dbReference type="PROSITE" id="PS50943">
    <property type="entry name" value="HTH_CROC1"/>
    <property type="match status" value="1"/>
</dbReference>
<dbReference type="EMBL" id="FPBO01000051">
    <property type="protein sequence ID" value="SFV16376.1"/>
    <property type="molecule type" value="Genomic_DNA"/>
</dbReference>
<dbReference type="CDD" id="cd00093">
    <property type="entry name" value="HTH_XRE"/>
    <property type="match status" value="1"/>
</dbReference>
<sequence>MEAVMDHSVIAEITNHFTALKAHVPLHTINSEKEYETAISSLNALLDAGAAVEGHPLADLVNALGNVIGDYEAIHYPQEKVSPTDMLRLMMEQHGLSQSEVPEIGAQSVVSEILSGKRELNVRQIRALAERFHLPPSAFI</sequence>
<name>A0A1I7M340_9BURK</name>
<protein>
    <submittedName>
        <fullName evidence="2">HTH-type transcriptional regulator / antitoxin HigA</fullName>
    </submittedName>
</protein>
<evidence type="ECO:0000313" key="3">
    <source>
        <dbReference type="Proteomes" id="UP000199391"/>
    </source>
</evidence>
<dbReference type="GO" id="GO:0006355">
    <property type="term" value="P:regulation of DNA-templated transcription"/>
    <property type="evidence" value="ECO:0007669"/>
    <property type="project" value="InterPro"/>
</dbReference>
<dbReference type="SUPFAM" id="SSF47413">
    <property type="entry name" value="lambda repressor-like DNA-binding domains"/>
    <property type="match status" value="1"/>
</dbReference>
<dbReference type="InterPro" id="IPR010982">
    <property type="entry name" value="Lambda_DNA-bd_dom_sf"/>
</dbReference>
<dbReference type="AlphaFoldDB" id="A0A1I7M340"/>
<dbReference type="Proteomes" id="UP000199391">
    <property type="component" value="Unassembled WGS sequence"/>
</dbReference>
<dbReference type="Pfam" id="PF01381">
    <property type="entry name" value="HTH_3"/>
    <property type="match status" value="1"/>
</dbReference>
<dbReference type="GO" id="GO:0001046">
    <property type="term" value="F:core promoter sequence-specific DNA binding"/>
    <property type="evidence" value="ECO:0007669"/>
    <property type="project" value="TreeGrafter"/>
</dbReference>
<evidence type="ECO:0000259" key="1">
    <source>
        <dbReference type="PROSITE" id="PS50943"/>
    </source>
</evidence>
<dbReference type="OrthoDB" id="9796786at2"/>
<dbReference type="InterPro" id="IPR039060">
    <property type="entry name" value="Antitox_HigA"/>
</dbReference>